<dbReference type="Pfam" id="PF13450">
    <property type="entry name" value="NAD_binding_8"/>
    <property type="match status" value="1"/>
</dbReference>
<gene>
    <name evidence="1" type="ORF">Pla22_24150</name>
</gene>
<dbReference type="RefSeq" id="WP_146514756.1">
    <property type="nucleotide sequence ID" value="NZ_SJPI01000001.1"/>
</dbReference>
<evidence type="ECO:0000313" key="1">
    <source>
        <dbReference type="EMBL" id="TWT54762.1"/>
    </source>
</evidence>
<reference evidence="1 2" key="1">
    <citation type="submission" date="2019-02" db="EMBL/GenBank/DDBJ databases">
        <title>Deep-cultivation of Planctomycetes and their phenomic and genomic characterization uncovers novel biology.</title>
        <authorList>
            <person name="Wiegand S."/>
            <person name="Jogler M."/>
            <person name="Boedeker C."/>
            <person name="Pinto D."/>
            <person name="Vollmers J."/>
            <person name="Rivas-Marin E."/>
            <person name="Kohn T."/>
            <person name="Peeters S.H."/>
            <person name="Heuer A."/>
            <person name="Rast P."/>
            <person name="Oberbeckmann S."/>
            <person name="Bunk B."/>
            <person name="Jeske O."/>
            <person name="Meyerdierks A."/>
            <person name="Storesund J.E."/>
            <person name="Kallscheuer N."/>
            <person name="Luecker S."/>
            <person name="Lage O.M."/>
            <person name="Pohl T."/>
            <person name="Merkel B.J."/>
            <person name="Hornburger P."/>
            <person name="Mueller R.-W."/>
            <person name="Bruemmer F."/>
            <person name="Labrenz M."/>
            <person name="Spormann A.M."/>
            <person name="Op Den Camp H."/>
            <person name="Overmann J."/>
            <person name="Amann R."/>
            <person name="Jetten M.S.M."/>
            <person name="Mascher T."/>
            <person name="Medema M.H."/>
            <person name="Devos D.P."/>
            <person name="Kaster A.-K."/>
            <person name="Ovreas L."/>
            <person name="Rohde M."/>
            <person name="Galperin M.Y."/>
            <person name="Jogler C."/>
        </authorList>
    </citation>
    <scope>NUCLEOTIDE SEQUENCE [LARGE SCALE GENOMIC DNA]</scope>
    <source>
        <strain evidence="1 2">Pla22</strain>
    </source>
</reference>
<dbReference type="GO" id="GO:0008767">
    <property type="term" value="F:UDP-galactopyranose mutase activity"/>
    <property type="evidence" value="ECO:0007669"/>
    <property type="project" value="TreeGrafter"/>
</dbReference>
<name>A0A5C5WY00_9BACT</name>
<dbReference type="AlphaFoldDB" id="A0A5C5WY00"/>
<dbReference type="InterPro" id="IPR036188">
    <property type="entry name" value="FAD/NAD-bd_sf"/>
</dbReference>
<dbReference type="OrthoDB" id="9786503at2"/>
<proteinExistence type="predicted"/>
<sequence length="460" mass="51150">MSTNIIDIETLIIGAGPGGLATAYQLAKSGCKSLTVEQSDQPGGLMRSFVHGEFTLDIGRKELPGRLSDVDQLWSEVLGADLCNYDRRLGVLYQGKIYETERSHGGLTYGMSPLEFLGGLTQMIGGRLSSRNTPVTYQDQVYRRIGERFAKIFYQGYDQKIGGVRWDQRQAEVESTTKTATTSWRHILRRAFAAKSTPIPWRHPAYGSGQVCTSLHQQAADRGAEFWFDTAVSKIGTEGDRVTEVRVMRGGDECQLRPKTVVSSLPIEILARLLDLPAPTAKPSVAERRSTICVYLFFDEPPRFPHSWLKVTCPRLKAGRVTNYSIFSRKMVPSGKTCLCVEFCCLGQDPLLDESDERLKELALAEVAGANLVDKARFSDHLVRRLPGVDGATDLNDWWNPTRREMLDRSRKFANLYCICQPGTDYASWCGLEAANAIVQGSRSSFDRDMDPAALFGLPG</sequence>
<dbReference type="SUPFAM" id="SSF51905">
    <property type="entry name" value="FAD/NAD(P)-binding domain"/>
    <property type="match status" value="1"/>
</dbReference>
<organism evidence="1 2">
    <name type="scientific">Rubripirellula amarantea</name>
    <dbReference type="NCBI Taxonomy" id="2527999"/>
    <lineage>
        <taxon>Bacteria</taxon>
        <taxon>Pseudomonadati</taxon>
        <taxon>Planctomycetota</taxon>
        <taxon>Planctomycetia</taxon>
        <taxon>Pirellulales</taxon>
        <taxon>Pirellulaceae</taxon>
        <taxon>Rubripirellula</taxon>
    </lineage>
</organism>
<protein>
    <submittedName>
        <fullName evidence="1">Uncharacterized protein</fullName>
    </submittedName>
</protein>
<dbReference type="PANTHER" id="PTHR21197:SF0">
    <property type="entry name" value="UDP-GALACTOPYRANOSE MUTASE"/>
    <property type="match status" value="1"/>
</dbReference>
<keyword evidence="2" id="KW-1185">Reference proteome</keyword>
<dbReference type="GO" id="GO:0050660">
    <property type="term" value="F:flavin adenine dinucleotide binding"/>
    <property type="evidence" value="ECO:0007669"/>
    <property type="project" value="TreeGrafter"/>
</dbReference>
<dbReference type="Gene3D" id="3.50.50.60">
    <property type="entry name" value="FAD/NAD(P)-binding domain"/>
    <property type="match status" value="1"/>
</dbReference>
<evidence type="ECO:0000313" key="2">
    <source>
        <dbReference type="Proteomes" id="UP000316598"/>
    </source>
</evidence>
<comment type="caution">
    <text evidence="1">The sequence shown here is derived from an EMBL/GenBank/DDBJ whole genome shotgun (WGS) entry which is preliminary data.</text>
</comment>
<dbReference type="EMBL" id="SJPI01000001">
    <property type="protein sequence ID" value="TWT54762.1"/>
    <property type="molecule type" value="Genomic_DNA"/>
</dbReference>
<dbReference type="PANTHER" id="PTHR21197">
    <property type="entry name" value="UDP-GALACTOPYRANOSE MUTASE"/>
    <property type="match status" value="1"/>
</dbReference>
<accession>A0A5C5WY00</accession>
<dbReference type="Proteomes" id="UP000316598">
    <property type="component" value="Unassembled WGS sequence"/>
</dbReference>
<dbReference type="PRINTS" id="PR00420">
    <property type="entry name" value="RNGMNOXGNASE"/>
</dbReference>
<dbReference type="GO" id="GO:0005829">
    <property type="term" value="C:cytosol"/>
    <property type="evidence" value="ECO:0007669"/>
    <property type="project" value="TreeGrafter"/>
</dbReference>